<accession>A0A2P4XF78</accession>
<keyword evidence="2" id="KW-1185">Reference proteome</keyword>
<comment type="caution">
    <text evidence="1">The sequence shown here is derived from an EMBL/GenBank/DDBJ whole genome shotgun (WGS) entry which is preliminary data.</text>
</comment>
<sequence>MPSFLVGRGHRDDGPIVYELISASELITWDQGSLVNCVKDAATMELSRNAAALVKSQWTLYCGACKFSDAKTSRLSGPLTRRGTIGDQAILDKIKERVEEVMNGHIHDIFEFLRLT</sequence>
<evidence type="ECO:0000313" key="1">
    <source>
        <dbReference type="EMBL" id="POM64200.1"/>
    </source>
</evidence>
<name>A0A2P4XF78_9STRA</name>
<gene>
    <name evidence="1" type="ORF">PHPALM_20301</name>
</gene>
<dbReference type="EMBL" id="NCKW01011159">
    <property type="protein sequence ID" value="POM64200.1"/>
    <property type="molecule type" value="Genomic_DNA"/>
</dbReference>
<evidence type="ECO:0000313" key="2">
    <source>
        <dbReference type="Proteomes" id="UP000237271"/>
    </source>
</evidence>
<reference evidence="1 2" key="1">
    <citation type="journal article" date="2017" name="Genome Biol. Evol.">
        <title>Phytophthora megakarya and P. palmivora, closely related causal agents of cacao black pod rot, underwent increases in genome sizes and gene numbers by different mechanisms.</title>
        <authorList>
            <person name="Ali S.S."/>
            <person name="Shao J."/>
            <person name="Lary D.J."/>
            <person name="Kronmiller B."/>
            <person name="Shen D."/>
            <person name="Strem M.D."/>
            <person name="Amoako-Attah I."/>
            <person name="Akrofi A.Y."/>
            <person name="Begoude B.A."/>
            <person name="Ten Hoopen G.M."/>
            <person name="Coulibaly K."/>
            <person name="Kebe B.I."/>
            <person name="Melnick R.L."/>
            <person name="Guiltinan M.J."/>
            <person name="Tyler B.M."/>
            <person name="Meinhardt L.W."/>
            <person name="Bailey B.A."/>
        </authorList>
    </citation>
    <scope>NUCLEOTIDE SEQUENCE [LARGE SCALE GENOMIC DNA]</scope>
    <source>
        <strain evidence="2">sbr112.9</strain>
    </source>
</reference>
<organism evidence="1 2">
    <name type="scientific">Phytophthora palmivora</name>
    <dbReference type="NCBI Taxonomy" id="4796"/>
    <lineage>
        <taxon>Eukaryota</taxon>
        <taxon>Sar</taxon>
        <taxon>Stramenopiles</taxon>
        <taxon>Oomycota</taxon>
        <taxon>Peronosporomycetes</taxon>
        <taxon>Peronosporales</taxon>
        <taxon>Peronosporaceae</taxon>
        <taxon>Phytophthora</taxon>
    </lineage>
</organism>
<protein>
    <submittedName>
        <fullName evidence="1">Nitrate reductase, alpha subunit</fullName>
    </submittedName>
</protein>
<proteinExistence type="predicted"/>
<dbReference type="AlphaFoldDB" id="A0A2P4XF78"/>
<dbReference type="Proteomes" id="UP000237271">
    <property type="component" value="Unassembled WGS sequence"/>
</dbReference>